<keyword evidence="5 7" id="KW-0808">Transferase</keyword>
<keyword evidence="3" id="KW-0963">Cytoplasm</keyword>
<dbReference type="PANTHER" id="PTHR13539">
    <property type="entry name" value="CALMODULIN-LYSINE N-METHYLTRANSFERASE"/>
    <property type="match status" value="1"/>
</dbReference>
<dbReference type="GO" id="GO:0005737">
    <property type="term" value="C:cytoplasm"/>
    <property type="evidence" value="ECO:0007669"/>
    <property type="project" value="UniProtKB-SubCell"/>
</dbReference>
<organism evidence="7 8">
    <name type="scientific">Sterrhoptilus dennistouni</name>
    <dbReference type="NCBI Taxonomy" id="2585820"/>
    <lineage>
        <taxon>Eukaryota</taxon>
        <taxon>Metazoa</taxon>
        <taxon>Chordata</taxon>
        <taxon>Craniata</taxon>
        <taxon>Vertebrata</taxon>
        <taxon>Euteleostomi</taxon>
        <taxon>Archelosauria</taxon>
        <taxon>Archosauria</taxon>
        <taxon>Dinosauria</taxon>
        <taxon>Saurischia</taxon>
        <taxon>Theropoda</taxon>
        <taxon>Coelurosauria</taxon>
        <taxon>Aves</taxon>
        <taxon>Neognathae</taxon>
        <taxon>Neoaves</taxon>
        <taxon>Telluraves</taxon>
        <taxon>Australaves</taxon>
        <taxon>Passeriformes</taxon>
        <taxon>Sylvioidea</taxon>
        <taxon>Zosteropidae</taxon>
        <taxon>Sterrhoptilus</taxon>
    </lineage>
</organism>
<reference evidence="7 8" key="1">
    <citation type="submission" date="2019-09" db="EMBL/GenBank/DDBJ databases">
        <title>Bird 10,000 Genomes (B10K) Project - Family phase.</title>
        <authorList>
            <person name="Zhang G."/>
        </authorList>
    </citation>
    <scope>NUCLEOTIDE SEQUENCE [LARGE SCALE GENOMIC DNA]</scope>
    <source>
        <strain evidence="7">B10K-DU-001-27</strain>
        <tissue evidence="7">Muscle</tissue>
    </source>
</reference>
<evidence type="ECO:0000256" key="1">
    <source>
        <dbReference type="ARBA" id="ARBA00004123"/>
    </source>
</evidence>
<dbReference type="GO" id="GO:0018025">
    <property type="term" value="F:calmodulin-lysine N-methyltransferase activity"/>
    <property type="evidence" value="ECO:0007669"/>
    <property type="project" value="InterPro"/>
</dbReference>
<comment type="caution">
    <text evidence="7">The sequence shown here is derived from an EMBL/GenBank/DDBJ whole genome shotgun (WGS) entry which is preliminary data.</text>
</comment>
<dbReference type="Gene3D" id="3.40.50.150">
    <property type="entry name" value="Vaccinia Virus protein VP39"/>
    <property type="match status" value="1"/>
</dbReference>
<gene>
    <name evidence="7" type="primary">Camkmt</name>
    <name evidence="7" type="ORF">STEDEN_R08181</name>
</gene>
<evidence type="ECO:0000256" key="4">
    <source>
        <dbReference type="ARBA" id="ARBA00022603"/>
    </source>
</evidence>
<evidence type="ECO:0000313" key="7">
    <source>
        <dbReference type="EMBL" id="NXI26622.1"/>
    </source>
</evidence>
<evidence type="ECO:0000313" key="8">
    <source>
        <dbReference type="Proteomes" id="UP000572325"/>
    </source>
</evidence>
<dbReference type="PANTHER" id="PTHR13539:SF3">
    <property type="entry name" value="CALMODULIN-LYSINE N-METHYLTRANSFERASE"/>
    <property type="match status" value="1"/>
</dbReference>
<feature type="non-terminal residue" evidence="7">
    <location>
        <position position="261"/>
    </location>
</feature>
<dbReference type="InterPro" id="IPR029063">
    <property type="entry name" value="SAM-dependent_MTases_sf"/>
</dbReference>
<name>A0A7K9RRY5_9PASS</name>
<keyword evidence="6" id="KW-0539">Nucleus</keyword>
<dbReference type="GO" id="GO:0032259">
    <property type="term" value="P:methylation"/>
    <property type="evidence" value="ECO:0007669"/>
    <property type="project" value="UniProtKB-KW"/>
</dbReference>
<evidence type="ECO:0000256" key="2">
    <source>
        <dbReference type="ARBA" id="ARBA00004496"/>
    </source>
</evidence>
<feature type="non-terminal residue" evidence="7">
    <location>
        <position position="1"/>
    </location>
</feature>
<keyword evidence="4 7" id="KW-0489">Methyltransferase</keyword>
<dbReference type="SUPFAM" id="SSF53335">
    <property type="entry name" value="S-adenosyl-L-methionine-dependent methyltransferases"/>
    <property type="match status" value="1"/>
</dbReference>
<comment type="subcellular location">
    <subcellularLocation>
        <location evidence="2">Cytoplasm</location>
    </subcellularLocation>
    <subcellularLocation>
        <location evidence="1">Nucleus</location>
    </subcellularLocation>
</comment>
<evidence type="ECO:0000256" key="6">
    <source>
        <dbReference type="ARBA" id="ARBA00023242"/>
    </source>
</evidence>
<evidence type="ECO:0000256" key="5">
    <source>
        <dbReference type="ARBA" id="ARBA00022679"/>
    </source>
</evidence>
<dbReference type="Proteomes" id="UP000572325">
    <property type="component" value="Unassembled WGS sequence"/>
</dbReference>
<protein>
    <submittedName>
        <fullName evidence="7">CMKMT methyltransferase</fullName>
    </submittedName>
</protein>
<dbReference type="GO" id="GO:0005634">
    <property type="term" value="C:nucleus"/>
    <property type="evidence" value="ECO:0007669"/>
    <property type="project" value="UniProtKB-SubCell"/>
</dbReference>
<dbReference type="EMBL" id="VWZU01009507">
    <property type="protein sequence ID" value="NXI26622.1"/>
    <property type="molecule type" value="Genomic_DNA"/>
</dbReference>
<dbReference type="InterPro" id="IPR025800">
    <property type="entry name" value="CaM-Lys-N-MeTrfase"/>
</dbReference>
<proteinExistence type="predicted"/>
<keyword evidence="8" id="KW-1185">Reference proteome</keyword>
<accession>A0A7K9RRY5</accession>
<evidence type="ECO:0000256" key="3">
    <source>
        <dbReference type="ARBA" id="ARBA00022490"/>
    </source>
</evidence>
<sequence length="261" mass="30552">DGIMRQMSLNWKDILTLLCVLTGNSFSLLFSFWSEYIAHRATFWKSQYQELFSVGVMFPGTGLLEGRTTWGNCLRLFRFPKLRGTSIYLPWHQNINWVLPILEEKFRKSYFCIKCSSTYIDNHSTMFSQQCEVLPVFTNDIWSLVGVLLCHFVCLFQNSKNSQFLHGCLTLLFLDQYRASLVDAIKRLLQPSGKAMVFAPLRGNTLNQFCNLAEKAGFSIQRHENYDEHISNFHSKLKKEEKDTYEENLHYPFLLILTKQR</sequence>
<dbReference type="AlphaFoldDB" id="A0A7K9RRY5"/>